<keyword evidence="10 13" id="KW-0472">Membrane</keyword>
<comment type="subcellular location">
    <subcellularLocation>
        <location evidence="1">Cell membrane</location>
        <topology evidence="1">Multi-pass membrane protein</topology>
    </subcellularLocation>
</comment>
<keyword evidence="6 13" id="KW-0812">Transmembrane</keyword>
<evidence type="ECO:0000259" key="14">
    <source>
        <dbReference type="PROSITE" id="PS50893"/>
    </source>
</evidence>
<dbReference type="InterPro" id="IPR039421">
    <property type="entry name" value="Type_1_exporter"/>
</dbReference>
<organism evidence="16 17">
    <name type="scientific">Candidatus Desulfatibia profunda</name>
    <dbReference type="NCBI Taxonomy" id="2841695"/>
    <lineage>
        <taxon>Bacteria</taxon>
        <taxon>Pseudomonadati</taxon>
        <taxon>Thermodesulfobacteriota</taxon>
        <taxon>Desulfobacteria</taxon>
        <taxon>Desulfobacterales</taxon>
        <taxon>Desulfobacterales incertae sedis</taxon>
        <taxon>Candidatus Desulfatibia</taxon>
    </lineage>
</organism>
<reference evidence="16 17" key="1">
    <citation type="submission" date="2020-08" db="EMBL/GenBank/DDBJ databases">
        <title>Bridging the membrane lipid divide: bacteria of the FCB group superphylum have the potential to synthesize archaeal ether lipids.</title>
        <authorList>
            <person name="Villanueva L."/>
            <person name="Von Meijenfeldt F.A.B."/>
            <person name="Westbye A.B."/>
            <person name="Yadav S."/>
            <person name="Hopmans E.C."/>
            <person name="Dutilh B.E."/>
            <person name="Sinninghe Damste J.S."/>
        </authorList>
    </citation>
    <scope>NUCLEOTIDE SEQUENCE [LARGE SCALE GENOMIC DNA]</scope>
    <source>
        <strain evidence="16">NIOZ-UU30</strain>
    </source>
</reference>
<dbReference type="InterPro" id="IPR011527">
    <property type="entry name" value="ABC1_TM_dom"/>
</dbReference>
<keyword evidence="4" id="KW-0813">Transport</keyword>
<evidence type="ECO:0000256" key="10">
    <source>
        <dbReference type="ARBA" id="ARBA00023136"/>
    </source>
</evidence>
<evidence type="ECO:0000256" key="2">
    <source>
        <dbReference type="ARBA" id="ARBA00006526"/>
    </source>
</evidence>
<dbReference type="GO" id="GO:0008559">
    <property type="term" value="F:ABC-type xenobiotic transporter activity"/>
    <property type="evidence" value="ECO:0007669"/>
    <property type="project" value="UniProtKB-EC"/>
</dbReference>
<evidence type="ECO:0000256" key="11">
    <source>
        <dbReference type="ARBA" id="ARBA00034018"/>
    </source>
</evidence>
<evidence type="ECO:0000256" key="5">
    <source>
        <dbReference type="ARBA" id="ARBA00022475"/>
    </source>
</evidence>
<evidence type="ECO:0000256" key="1">
    <source>
        <dbReference type="ARBA" id="ARBA00004651"/>
    </source>
</evidence>
<feature type="domain" description="ABC transporter" evidence="14">
    <location>
        <begin position="336"/>
        <end position="575"/>
    </location>
</feature>
<dbReference type="PANTHER" id="PTHR43394">
    <property type="entry name" value="ATP-DEPENDENT PERMEASE MDL1, MITOCHONDRIAL"/>
    <property type="match status" value="1"/>
</dbReference>
<dbReference type="GO" id="GO:0005524">
    <property type="term" value="F:ATP binding"/>
    <property type="evidence" value="ECO:0007669"/>
    <property type="project" value="UniProtKB-KW"/>
</dbReference>
<dbReference type="InterPro" id="IPR027417">
    <property type="entry name" value="P-loop_NTPase"/>
</dbReference>
<dbReference type="GO" id="GO:0005886">
    <property type="term" value="C:plasma membrane"/>
    <property type="evidence" value="ECO:0007669"/>
    <property type="project" value="UniProtKB-SubCell"/>
</dbReference>
<dbReference type="AlphaFoldDB" id="A0A8J6NQ02"/>
<proteinExistence type="inferred from homology"/>
<feature type="domain" description="ABC transmembrane type-1" evidence="15">
    <location>
        <begin position="19"/>
        <end position="302"/>
    </location>
</feature>
<name>A0A8J6NQ02_9BACT</name>
<protein>
    <recommendedName>
        <fullName evidence="12">Multidrug resistance-like ATP-binding protein MdlA</fullName>
        <ecNumber evidence="3">7.6.2.2</ecNumber>
    </recommendedName>
</protein>
<keyword evidence="8 16" id="KW-0067">ATP-binding</keyword>
<dbReference type="PROSITE" id="PS50929">
    <property type="entry name" value="ABC_TM1F"/>
    <property type="match status" value="1"/>
</dbReference>
<keyword evidence="7" id="KW-0547">Nucleotide-binding</keyword>
<dbReference type="Gene3D" id="1.20.1560.10">
    <property type="entry name" value="ABC transporter type 1, transmembrane domain"/>
    <property type="match status" value="1"/>
</dbReference>
<accession>A0A8J6NQ02</accession>
<evidence type="ECO:0000313" key="17">
    <source>
        <dbReference type="Proteomes" id="UP000603434"/>
    </source>
</evidence>
<dbReference type="Pfam" id="PF00005">
    <property type="entry name" value="ABC_tran"/>
    <property type="match status" value="1"/>
</dbReference>
<dbReference type="PROSITE" id="PS00211">
    <property type="entry name" value="ABC_TRANSPORTER_1"/>
    <property type="match status" value="1"/>
</dbReference>
<comment type="similarity">
    <text evidence="2">Belongs to the ABC transporter superfamily. Drug exporter-2 (TC 3.A.1.117) family.</text>
</comment>
<dbReference type="PANTHER" id="PTHR43394:SF1">
    <property type="entry name" value="ATP-BINDING CASSETTE SUB-FAMILY B MEMBER 10, MITOCHONDRIAL"/>
    <property type="match status" value="1"/>
</dbReference>
<dbReference type="Gene3D" id="3.40.50.300">
    <property type="entry name" value="P-loop containing nucleotide triphosphate hydrolases"/>
    <property type="match status" value="1"/>
</dbReference>
<dbReference type="InterPro" id="IPR003439">
    <property type="entry name" value="ABC_transporter-like_ATP-bd"/>
</dbReference>
<feature type="transmembrane region" description="Helical" evidence="13">
    <location>
        <begin position="135"/>
        <end position="155"/>
    </location>
</feature>
<feature type="transmembrane region" description="Helical" evidence="13">
    <location>
        <begin position="236"/>
        <end position="261"/>
    </location>
</feature>
<keyword evidence="9 13" id="KW-1133">Transmembrane helix</keyword>
<dbReference type="InterPro" id="IPR003593">
    <property type="entry name" value="AAA+_ATPase"/>
</dbReference>
<feature type="transmembrane region" description="Helical" evidence="13">
    <location>
        <begin position="16"/>
        <end position="36"/>
    </location>
</feature>
<keyword evidence="5" id="KW-1003">Cell membrane</keyword>
<evidence type="ECO:0000313" key="16">
    <source>
        <dbReference type="EMBL" id="MBC8360851.1"/>
    </source>
</evidence>
<dbReference type="SUPFAM" id="SSF52540">
    <property type="entry name" value="P-loop containing nucleoside triphosphate hydrolases"/>
    <property type="match status" value="1"/>
</dbReference>
<dbReference type="FunFam" id="3.40.50.300:FF:000221">
    <property type="entry name" value="Multidrug ABC transporter ATP-binding protein"/>
    <property type="match status" value="1"/>
</dbReference>
<dbReference type="EC" id="7.6.2.2" evidence="3"/>
<dbReference type="CDD" id="cd18541">
    <property type="entry name" value="ABC_6TM_TmrB_like"/>
    <property type="match status" value="1"/>
</dbReference>
<feature type="transmembrane region" description="Helical" evidence="13">
    <location>
        <begin position="161"/>
        <end position="178"/>
    </location>
</feature>
<evidence type="ECO:0000256" key="8">
    <source>
        <dbReference type="ARBA" id="ARBA00022840"/>
    </source>
</evidence>
<dbReference type="FunFam" id="1.20.1560.10:FF:000011">
    <property type="entry name" value="Multidrug ABC transporter ATP-binding protein"/>
    <property type="match status" value="1"/>
</dbReference>
<comment type="caution">
    <text evidence="16">The sequence shown here is derived from an EMBL/GenBank/DDBJ whole genome shotgun (WGS) entry which is preliminary data.</text>
</comment>
<evidence type="ECO:0000256" key="13">
    <source>
        <dbReference type="SAM" id="Phobius"/>
    </source>
</evidence>
<feature type="transmembrane region" description="Helical" evidence="13">
    <location>
        <begin position="276"/>
        <end position="300"/>
    </location>
</feature>
<evidence type="ECO:0000256" key="3">
    <source>
        <dbReference type="ARBA" id="ARBA00012191"/>
    </source>
</evidence>
<dbReference type="InterPro" id="IPR036640">
    <property type="entry name" value="ABC1_TM_sf"/>
</dbReference>
<evidence type="ECO:0000256" key="9">
    <source>
        <dbReference type="ARBA" id="ARBA00022989"/>
    </source>
</evidence>
<evidence type="ECO:0000259" key="15">
    <source>
        <dbReference type="PROSITE" id="PS50929"/>
    </source>
</evidence>
<evidence type="ECO:0000256" key="4">
    <source>
        <dbReference type="ARBA" id="ARBA00022448"/>
    </source>
</evidence>
<evidence type="ECO:0000256" key="6">
    <source>
        <dbReference type="ARBA" id="ARBA00022692"/>
    </source>
</evidence>
<dbReference type="Pfam" id="PF00664">
    <property type="entry name" value="ABC_membrane"/>
    <property type="match status" value="1"/>
</dbReference>
<dbReference type="EMBL" id="JACNJH010000111">
    <property type="protein sequence ID" value="MBC8360851.1"/>
    <property type="molecule type" value="Genomic_DNA"/>
</dbReference>
<dbReference type="InterPro" id="IPR017871">
    <property type="entry name" value="ABC_transporter-like_CS"/>
</dbReference>
<dbReference type="GO" id="GO:0015421">
    <property type="term" value="F:ABC-type oligopeptide transporter activity"/>
    <property type="evidence" value="ECO:0007669"/>
    <property type="project" value="TreeGrafter"/>
</dbReference>
<evidence type="ECO:0000256" key="12">
    <source>
        <dbReference type="ARBA" id="ARBA00074518"/>
    </source>
</evidence>
<feature type="transmembrane region" description="Helical" evidence="13">
    <location>
        <begin position="56"/>
        <end position="77"/>
    </location>
</feature>
<evidence type="ECO:0000256" key="7">
    <source>
        <dbReference type="ARBA" id="ARBA00022741"/>
    </source>
</evidence>
<dbReference type="SMART" id="SM00382">
    <property type="entry name" value="AAA"/>
    <property type="match status" value="1"/>
</dbReference>
<dbReference type="SUPFAM" id="SSF90123">
    <property type="entry name" value="ABC transporter transmembrane region"/>
    <property type="match status" value="1"/>
</dbReference>
<comment type="catalytic activity">
    <reaction evidence="11">
        <text>ATP + H2O + xenobioticSide 1 = ADP + phosphate + xenobioticSide 2.</text>
        <dbReference type="EC" id="7.6.2.2"/>
    </reaction>
</comment>
<dbReference type="GO" id="GO:0016887">
    <property type="term" value="F:ATP hydrolysis activity"/>
    <property type="evidence" value="ECO:0007669"/>
    <property type="project" value="InterPro"/>
</dbReference>
<dbReference type="PROSITE" id="PS50893">
    <property type="entry name" value="ABC_TRANSPORTER_2"/>
    <property type="match status" value="1"/>
</dbReference>
<dbReference type="Proteomes" id="UP000603434">
    <property type="component" value="Unassembled WGS sequence"/>
</dbReference>
<gene>
    <name evidence="16" type="ORF">H8E23_05595</name>
</gene>
<sequence>MKSLYLIKPYLQENRYRIFLGIACLILVDILLLFIPRVIKWAVDDLTMLRADGIHLAIYAFYIVGIAVLICIFRYFWRRYLIGTSRRVEEGMRNRLFAHIQTLSASYFDNTKTGDLMAHATNDIQNVRMATGMGTVALTDAVVLGTAAIAFMAYINVRLTAFVLIPMPVIVLGTRFFSKKMHRMYGEVQAAFSDLTEVVRERFAGIRIIKSYNQEKESAARLETVSKNYIGKNLKLVRITGSFFPMMVFLSNVSLAIVLFLGGRQTIDFTITAGDFVAFISYLGILTWPMMAVGWVTNLIQRGKASLDRIDRIMKTLPEIDDMPGATPPRTTCGGLVFENVGFSYERNAARPNFLPVLSEIDIHLGRGRILGIVGPPGSGKTTLLRLIPRLYDVLPGRILLDGIDIRKIQIRKLRALIAFVSQEPFLFAGTIRENITFGADTAEPELIRATEKAALYDTICSFPAGFDTIVGEKGVILSGGQKQRVALARAFLIDAGILILDDPISQVDMETGHDIINTIRSMADNRTIIIVSHRISAVCFADQIITLDSGRIVESGTHAQLMATDQYYAKTFRLQQIEEEFLHAY</sequence>